<dbReference type="EMBL" id="MU006595">
    <property type="protein sequence ID" value="KAF2743644.1"/>
    <property type="molecule type" value="Genomic_DNA"/>
</dbReference>
<gene>
    <name evidence="2" type="ORF">M011DRAFT_471187</name>
</gene>
<feature type="compositionally biased region" description="Polar residues" evidence="1">
    <location>
        <begin position="7"/>
        <end position="30"/>
    </location>
</feature>
<evidence type="ECO:0000313" key="2">
    <source>
        <dbReference type="EMBL" id="KAF2743644.1"/>
    </source>
</evidence>
<dbReference type="OrthoDB" id="2011769at2759"/>
<protein>
    <recommendedName>
        <fullName evidence="4">Extensin domain-containing protein</fullName>
    </recommendedName>
</protein>
<name>A0A6A6V1M5_9PLEO</name>
<keyword evidence="3" id="KW-1185">Reference proteome</keyword>
<proteinExistence type="predicted"/>
<feature type="region of interest" description="Disordered" evidence="1">
    <location>
        <begin position="202"/>
        <end position="223"/>
    </location>
</feature>
<dbReference type="Proteomes" id="UP000799440">
    <property type="component" value="Unassembled WGS sequence"/>
</dbReference>
<feature type="region of interest" description="Disordered" evidence="1">
    <location>
        <begin position="514"/>
        <end position="689"/>
    </location>
</feature>
<accession>A0A6A6V1M5</accession>
<feature type="region of interest" description="Disordered" evidence="1">
    <location>
        <begin position="701"/>
        <end position="734"/>
    </location>
</feature>
<feature type="compositionally biased region" description="Acidic residues" evidence="1">
    <location>
        <begin position="533"/>
        <end position="547"/>
    </location>
</feature>
<dbReference type="InterPro" id="IPR018853">
    <property type="entry name" value="DUF2457"/>
</dbReference>
<dbReference type="Pfam" id="PF10446">
    <property type="entry name" value="DUF2457"/>
    <property type="match status" value="1"/>
</dbReference>
<feature type="region of interest" description="Disordered" evidence="1">
    <location>
        <begin position="245"/>
        <end position="308"/>
    </location>
</feature>
<evidence type="ECO:0008006" key="4">
    <source>
        <dbReference type="Google" id="ProtNLM"/>
    </source>
</evidence>
<feature type="compositionally biased region" description="Acidic residues" evidence="1">
    <location>
        <begin position="35"/>
        <end position="45"/>
    </location>
</feature>
<dbReference type="AlphaFoldDB" id="A0A6A6V1M5"/>
<feature type="compositionally biased region" description="Basic residues" evidence="1">
    <location>
        <begin position="705"/>
        <end position="723"/>
    </location>
</feature>
<organism evidence="2 3">
    <name type="scientific">Sporormia fimetaria CBS 119925</name>
    <dbReference type="NCBI Taxonomy" id="1340428"/>
    <lineage>
        <taxon>Eukaryota</taxon>
        <taxon>Fungi</taxon>
        <taxon>Dikarya</taxon>
        <taxon>Ascomycota</taxon>
        <taxon>Pezizomycotina</taxon>
        <taxon>Dothideomycetes</taxon>
        <taxon>Pleosporomycetidae</taxon>
        <taxon>Pleosporales</taxon>
        <taxon>Sporormiaceae</taxon>
        <taxon>Sporormia</taxon>
    </lineage>
</organism>
<feature type="compositionally biased region" description="Polar residues" evidence="1">
    <location>
        <begin position="661"/>
        <end position="673"/>
    </location>
</feature>
<feature type="compositionally biased region" description="Acidic residues" evidence="1">
    <location>
        <begin position="361"/>
        <end position="415"/>
    </location>
</feature>
<feature type="compositionally biased region" description="Basic residues" evidence="1">
    <location>
        <begin position="570"/>
        <end position="580"/>
    </location>
</feature>
<feature type="compositionally biased region" description="Low complexity" evidence="1">
    <location>
        <begin position="111"/>
        <end position="124"/>
    </location>
</feature>
<evidence type="ECO:0000313" key="3">
    <source>
        <dbReference type="Proteomes" id="UP000799440"/>
    </source>
</evidence>
<feature type="compositionally biased region" description="Basic and acidic residues" evidence="1">
    <location>
        <begin position="46"/>
        <end position="62"/>
    </location>
</feature>
<feature type="compositionally biased region" description="Polar residues" evidence="1">
    <location>
        <begin position="445"/>
        <end position="456"/>
    </location>
</feature>
<feature type="region of interest" description="Disordered" evidence="1">
    <location>
        <begin position="1"/>
        <end position="149"/>
    </location>
</feature>
<sequence>MDRPHNEQSWGNPTVDSRVMKNQPTHSASLKVSEEEMAADVDEPPDLERTPRPSILRLHDSFKSSFSKRPPLHFDRKESLLTNALHSNSSSNCGSPVEESAESRNFRRGMSSASAWSTHSASTAELTSDGGLTSPGVRSRSPSPPPTLNFPTHIRISIAKPLNAPVSILRHGEDYMDPAPPSTENNVEVNLGRKRTIKFAATEHKEESKPQSTTSMAAKPEAPAPAIKKPTIKFACPAKVSVAAQPAANKPKPRMGRAMSPAPQLQKRRTRSKSAHRDSASTAPTRSPVLRRKAVPTEDRTRRLSQNSELGRTEAYRFHEFASSEEEVDEWLQESTCHRTRLTVQDTLRIENNLRKLAEEAEEEALDDDDEDEDDGDDVVNEDFDSDDIDEDESDEGFQTDDEEGFAGSDDESDAGSDFAWWAPGSTAATSVEQMEYIRPGRPRTISQSSLESVESQPGFRAGRSPAKQRRTRPVNIRAPSPELPDSTDFVCGTLDEDRPLEAAYLTCLERRRAAKHVPTPQDIDPTFPTSDPEMDEEDEEDDDVAESEAVPLDAEHHLMFHGQMEQLHHIGRGRSKAQGKRSPNLSPKRMRSPPPAKRTVHRSPPPRKLFGQSPTRRRSPPRPARLRSPPPTRRGSANVVPTQARMLATHFGGLGERPALTTSSSLPRTPVTSRAAYPDSEDEDTAAELPVRHAIAIKVGLEKRRQRRKEQLYRKTHRKGAKEKRPAPGKGFERMREMGLGLAGLTRKTGGAFGLAYDIPPTPEKGDMHVLSV</sequence>
<feature type="region of interest" description="Disordered" evidence="1">
    <location>
        <begin position="361"/>
        <end position="491"/>
    </location>
</feature>
<feature type="compositionally biased region" description="Basic and acidic residues" evidence="1">
    <location>
        <begin position="724"/>
        <end position="734"/>
    </location>
</feature>
<reference evidence="2" key="1">
    <citation type="journal article" date="2020" name="Stud. Mycol.">
        <title>101 Dothideomycetes genomes: a test case for predicting lifestyles and emergence of pathogens.</title>
        <authorList>
            <person name="Haridas S."/>
            <person name="Albert R."/>
            <person name="Binder M."/>
            <person name="Bloem J."/>
            <person name="Labutti K."/>
            <person name="Salamov A."/>
            <person name="Andreopoulos B."/>
            <person name="Baker S."/>
            <person name="Barry K."/>
            <person name="Bills G."/>
            <person name="Bluhm B."/>
            <person name="Cannon C."/>
            <person name="Castanera R."/>
            <person name="Culley D."/>
            <person name="Daum C."/>
            <person name="Ezra D."/>
            <person name="Gonzalez J."/>
            <person name="Henrissat B."/>
            <person name="Kuo A."/>
            <person name="Liang C."/>
            <person name="Lipzen A."/>
            <person name="Lutzoni F."/>
            <person name="Magnuson J."/>
            <person name="Mondo S."/>
            <person name="Nolan M."/>
            <person name="Ohm R."/>
            <person name="Pangilinan J."/>
            <person name="Park H.-J."/>
            <person name="Ramirez L."/>
            <person name="Alfaro M."/>
            <person name="Sun H."/>
            <person name="Tritt A."/>
            <person name="Yoshinaga Y."/>
            <person name="Zwiers L.-H."/>
            <person name="Turgeon B."/>
            <person name="Goodwin S."/>
            <person name="Spatafora J."/>
            <person name="Crous P."/>
            <person name="Grigoriev I."/>
        </authorList>
    </citation>
    <scope>NUCLEOTIDE SEQUENCE</scope>
    <source>
        <strain evidence="2">CBS 119925</strain>
    </source>
</reference>
<feature type="compositionally biased region" description="Polar residues" evidence="1">
    <location>
        <begin position="80"/>
        <end position="94"/>
    </location>
</feature>
<evidence type="ECO:0000256" key="1">
    <source>
        <dbReference type="SAM" id="MobiDB-lite"/>
    </source>
</evidence>